<keyword evidence="1" id="KW-0503">Monooxygenase</keyword>
<dbReference type="PANTHER" id="PTHR42877:SF4">
    <property type="entry name" value="FAD_NAD(P)-BINDING DOMAIN-CONTAINING PROTEIN-RELATED"/>
    <property type="match status" value="1"/>
</dbReference>
<gene>
    <name evidence="1" type="ORF">A11A3_13235</name>
</gene>
<reference evidence="1 2" key="1">
    <citation type="journal article" date="2012" name="J. Bacteriol.">
        <title>Genome Sequence of the Alkane-Degrading Bacterium Alcanivorax hongdengensis Type Strain A-11-3.</title>
        <authorList>
            <person name="Lai Q."/>
            <person name="Shao Z."/>
        </authorList>
    </citation>
    <scope>NUCLEOTIDE SEQUENCE [LARGE SCALE GENOMIC DNA]</scope>
    <source>
        <strain evidence="1 2">A-11-3</strain>
    </source>
</reference>
<protein>
    <submittedName>
        <fullName evidence="1">Cyclohexanone monooxygenase</fullName>
    </submittedName>
</protein>
<keyword evidence="2" id="KW-1185">Reference proteome</keyword>
<sequence length="491" mass="54245">MSNTNDSGHRYDVIIVGSGFSGVNMGIALKHAGIDNFIILEQADDVGGTWRDNVYPGCACDVPSHLYSYSFEPNPDWSTAYSSSDEIEGYIHHCVDKYGLRPHLKFGEEIVAGTFDASAGQWRLRNADGQHYSARLVVSAVGGLVNPSEPNLPGRELYTGKVMHTARWDRNFDVRGKRIAVVGTGASAIQVVPAIQPDVEELVLFQRTAPWIVPKVDPSISEGAKKLFHRFPLVQKGLRGGILALTELVFAPMVILDSPLQKLLEAAARSNLKKVKDPALREKLTPTFHIGCKRVLFSSDYYPAVQQDNVQVITDGIASFTETGLKTDKGETFDVDAVVLATGFRVDITNPPFEIHGLDDVTLADLWSRPGGKAYKGVAINGIPNFFMMLGPNTGPGHTSVLIYTEAQADYITQAVKTVLDQGLGYVNVKRPVLDHWHEKLQHRMRYTSWTSGCQSWYLDEHGENHTLFPGLATEYALGMRHFKLEEYEVG</sequence>
<dbReference type="PANTHER" id="PTHR42877">
    <property type="entry name" value="L-ORNITHINE N(5)-MONOOXYGENASE-RELATED"/>
    <property type="match status" value="1"/>
</dbReference>
<dbReference type="PATRIC" id="fig|1177179.3.peg.2628"/>
<dbReference type="SUPFAM" id="SSF51905">
    <property type="entry name" value="FAD/NAD(P)-binding domain"/>
    <property type="match status" value="1"/>
</dbReference>
<dbReference type="eggNOG" id="COG2072">
    <property type="taxonomic scope" value="Bacteria"/>
</dbReference>
<proteinExistence type="predicted"/>
<dbReference type="GO" id="GO:0004497">
    <property type="term" value="F:monooxygenase activity"/>
    <property type="evidence" value="ECO:0007669"/>
    <property type="project" value="UniProtKB-KW"/>
</dbReference>
<name>L0W9T1_9GAMM</name>
<evidence type="ECO:0000313" key="1">
    <source>
        <dbReference type="EMBL" id="EKF73503.1"/>
    </source>
</evidence>
<dbReference type="OrthoDB" id="9766402at2"/>
<organism evidence="1 2">
    <name type="scientific">Alcanivorax hongdengensis A-11-3</name>
    <dbReference type="NCBI Taxonomy" id="1177179"/>
    <lineage>
        <taxon>Bacteria</taxon>
        <taxon>Pseudomonadati</taxon>
        <taxon>Pseudomonadota</taxon>
        <taxon>Gammaproteobacteria</taxon>
        <taxon>Oceanospirillales</taxon>
        <taxon>Alcanivoracaceae</taxon>
        <taxon>Alcanivorax</taxon>
    </lineage>
</organism>
<dbReference type="STRING" id="1177179.A11A3_13235"/>
<dbReference type="InterPro" id="IPR051209">
    <property type="entry name" value="FAD-bind_Monooxygenase_sf"/>
</dbReference>
<dbReference type="EMBL" id="AMRJ01000024">
    <property type="protein sequence ID" value="EKF73503.1"/>
    <property type="molecule type" value="Genomic_DNA"/>
</dbReference>
<dbReference type="Proteomes" id="UP000010164">
    <property type="component" value="Unassembled WGS sequence"/>
</dbReference>
<dbReference type="Gene3D" id="3.50.50.60">
    <property type="entry name" value="FAD/NAD(P)-binding domain"/>
    <property type="match status" value="3"/>
</dbReference>
<dbReference type="Pfam" id="PF13738">
    <property type="entry name" value="Pyr_redox_3"/>
    <property type="match status" value="1"/>
</dbReference>
<accession>L0W9T1</accession>
<dbReference type="RefSeq" id="WP_008929817.1">
    <property type="nucleotide sequence ID" value="NZ_AMRJ01000024.1"/>
</dbReference>
<keyword evidence="1" id="KW-0560">Oxidoreductase</keyword>
<dbReference type="InterPro" id="IPR036188">
    <property type="entry name" value="FAD/NAD-bd_sf"/>
</dbReference>
<evidence type="ECO:0000313" key="2">
    <source>
        <dbReference type="Proteomes" id="UP000010164"/>
    </source>
</evidence>
<dbReference type="AlphaFoldDB" id="L0W9T1"/>
<comment type="caution">
    <text evidence="1">The sequence shown here is derived from an EMBL/GenBank/DDBJ whole genome shotgun (WGS) entry which is preliminary data.</text>
</comment>